<accession>A0ABQ9JQ28</accession>
<evidence type="ECO:0000259" key="3">
    <source>
        <dbReference type="Pfam" id="PF13359"/>
    </source>
</evidence>
<comment type="caution">
    <text evidence="4">The sequence shown here is derived from an EMBL/GenBank/DDBJ whole genome shotgun (WGS) entry which is preliminary data.</text>
</comment>
<dbReference type="EMBL" id="JAPWTJ010000322">
    <property type="protein sequence ID" value="KAJ8979674.1"/>
    <property type="molecule type" value="Genomic_DNA"/>
</dbReference>
<dbReference type="Proteomes" id="UP001162164">
    <property type="component" value="Unassembled WGS sequence"/>
</dbReference>
<evidence type="ECO:0000313" key="4">
    <source>
        <dbReference type="EMBL" id="KAJ8979674.1"/>
    </source>
</evidence>
<evidence type="ECO:0000313" key="5">
    <source>
        <dbReference type="Proteomes" id="UP001162164"/>
    </source>
</evidence>
<feature type="domain" description="DDE Tnp4" evidence="3">
    <location>
        <begin position="29"/>
        <end position="75"/>
    </location>
</feature>
<evidence type="ECO:0000256" key="1">
    <source>
        <dbReference type="ARBA" id="ARBA00001968"/>
    </source>
</evidence>
<evidence type="ECO:0000256" key="2">
    <source>
        <dbReference type="ARBA" id="ARBA00022723"/>
    </source>
</evidence>
<protein>
    <recommendedName>
        <fullName evidence="3">DDE Tnp4 domain-containing protein</fullName>
    </recommendedName>
</protein>
<gene>
    <name evidence="4" type="ORF">NQ317_001074</name>
</gene>
<dbReference type="InterPro" id="IPR027806">
    <property type="entry name" value="HARBI1_dom"/>
</dbReference>
<organism evidence="4 5">
    <name type="scientific">Molorchus minor</name>
    <dbReference type="NCBI Taxonomy" id="1323400"/>
    <lineage>
        <taxon>Eukaryota</taxon>
        <taxon>Metazoa</taxon>
        <taxon>Ecdysozoa</taxon>
        <taxon>Arthropoda</taxon>
        <taxon>Hexapoda</taxon>
        <taxon>Insecta</taxon>
        <taxon>Pterygota</taxon>
        <taxon>Neoptera</taxon>
        <taxon>Endopterygota</taxon>
        <taxon>Coleoptera</taxon>
        <taxon>Polyphaga</taxon>
        <taxon>Cucujiformia</taxon>
        <taxon>Chrysomeloidea</taxon>
        <taxon>Cerambycidae</taxon>
        <taxon>Lamiinae</taxon>
        <taxon>Monochamini</taxon>
        <taxon>Molorchus</taxon>
    </lineage>
</organism>
<keyword evidence="2" id="KW-0479">Metal-binding</keyword>
<name>A0ABQ9JQ28_9CUCU</name>
<comment type="cofactor">
    <cofactor evidence="1">
        <name>a divalent metal cation</name>
        <dbReference type="ChEBI" id="CHEBI:60240"/>
    </cofactor>
</comment>
<dbReference type="PROSITE" id="PS51257">
    <property type="entry name" value="PROKAR_LIPOPROTEIN"/>
    <property type="match status" value="1"/>
</dbReference>
<reference evidence="4" key="1">
    <citation type="journal article" date="2023" name="Insect Mol. Biol.">
        <title>Genome sequencing provides insights into the evolution of gene families encoding plant cell wall-degrading enzymes in longhorned beetles.</title>
        <authorList>
            <person name="Shin N.R."/>
            <person name="Okamura Y."/>
            <person name="Kirsch R."/>
            <person name="Pauchet Y."/>
        </authorList>
    </citation>
    <scope>NUCLEOTIDE SEQUENCE</scope>
    <source>
        <strain evidence="4">MMC_N1</strain>
    </source>
</reference>
<dbReference type="Pfam" id="PF13359">
    <property type="entry name" value="DDE_Tnp_4"/>
    <property type="match status" value="1"/>
</dbReference>
<keyword evidence="5" id="KW-1185">Reference proteome</keyword>
<sequence length="196" mass="23020">MKNELRCKTEYETFRFTPVAGFPGVLGCIDCTHVAIKKDAYKNHHGFYSLNVQMICDEQLRILNVNANFPGSVHKRFRICCRKTHAYAGIKCSAWITRRAIYANALSRSETGLRDFSEYKKARWRCLRRDRVLHYQPQNAAYIIYTCAIFTQYLFKQLLFEWHIIIFRQPFPDIDFPELPEAPADLQVQDRAQATE</sequence>
<proteinExistence type="predicted"/>